<reference evidence="2 3" key="1">
    <citation type="submission" date="2020-02" db="EMBL/GenBank/DDBJ databases">
        <title>Paenibacillus sp. nov., isolated from rhizosphere soil of tomato.</title>
        <authorList>
            <person name="Weon H.-Y."/>
            <person name="Lee S.A."/>
        </authorList>
    </citation>
    <scope>NUCLEOTIDE SEQUENCE [LARGE SCALE GENOMIC DNA]</scope>
    <source>
        <strain evidence="2 3">14171R-81</strain>
    </source>
</reference>
<dbReference type="Pfam" id="PF01261">
    <property type="entry name" value="AP_endonuc_2"/>
    <property type="match status" value="1"/>
</dbReference>
<proteinExistence type="predicted"/>
<gene>
    <name evidence="2" type="ORF">GZH47_08830</name>
</gene>
<dbReference type="SUPFAM" id="SSF51658">
    <property type="entry name" value="Xylose isomerase-like"/>
    <property type="match status" value="1"/>
</dbReference>
<keyword evidence="2" id="KW-0413">Isomerase</keyword>
<accession>A0A6C0NYC7</accession>
<protein>
    <submittedName>
        <fullName evidence="2">Sugar phosphate isomerase/epimerase</fullName>
    </submittedName>
</protein>
<dbReference type="AlphaFoldDB" id="A0A6C0NYC7"/>
<dbReference type="Gene3D" id="3.20.20.150">
    <property type="entry name" value="Divalent-metal-dependent TIM barrel enzymes"/>
    <property type="match status" value="1"/>
</dbReference>
<evidence type="ECO:0000259" key="1">
    <source>
        <dbReference type="Pfam" id="PF01261"/>
    </source>
</evidence>
<dbReference type="InterPro" id="IPR036237">
    <property type="entry name" value="Xyl_isomerase-like_sf"/>
</dbReference>
<feature type="domain" description="Xylose isomerase-like TIM barrel" evidence="1">
    <location>
        <begin position="59"/>
        <end position="272"/>
    </location>
</feature>
<dbReference type="Proteomes" id="UP000479114">
    <property type="component" value="Chromosome"/>
</dbReference>
<name>A0A6C0NYC7_9BACL</name>
<dbReference type="InterPro" id="IPR013022">
    <property type="entry name" value="Xyl_isomerase-like_TIM-brl"/>
</dbReference>
<dbReference type="PANTHER" id="PTHR12110">
    <property type="entry name" value="HYDROXYPYRUVATE ISOMERASE"/>
    <property type="match status" value="1"/>
</dbReference>
<sequence>MSASSSNKLTRMGRWGYAGPWYGSLIDKSEQEKSENPLLGKLNMLRRFGLEVLTVGLNEWHALPEQQRRRVVRLLDEYGMQLAVHIGYPYITASDEEVVMNNERILEGLSRLAKDRQPVIVATEPRYSHRFDKRMPLEHALERLSKSIAPIAAGCRELGVRLGIENHGDFYCSDLVQVCRETPDLYMFLDTGNTFLIGERPLEAFKAAAPYVIGAHFKDHKVRPRLDARPLHLEIGPSALGEGDVPLQACYDLLCEQAPYPDELVMEIEMICPEDESPVDCLNRSLAYIRTLDGEQG</sequence>
<dbReference type="InterPro" id="IPR050312">
    <property type="entry name" value="IolE/XylAMocC-like"/>
</dbReference>
<dbReference type="RefSeq" id="WP_162639755.1">
    <property type="nucleotide sequence ID" value="NZ_CP048286.1"/>
</dbReference>
<dbReference type="EMBL" id="CP048286">
    <property type="protein sequence ID" value="QHW30946.1"/>
    <property type="molecule type" value="Genomic_DNA"/>
</dbReference>
<evidence type="ECO:0000313" key="3">
    <source>
        <dbReference type="Proteomes" id="UP000479114"/>
    </source>
</evidence>
<organism evidence="2 3">
    <name type="scientific">Paenibacillus rhizovicinus</name>
    <dbReference type="NCBI Taxonomy" id="2704463"/>
    <lineage>
        <taxon>Bacteria</taxon>
        <taxon>Bacillati</taxon>
        <taxon>Bacillota</taxon>
        <taxon>Bacilli</taxon>
        <taxon>Bacillales</taxon>
        <taxon>Paenibacillaceae</taxon>
        <taxon>Paenibacillus</taxon>
    </lineage>
</organism>
<evidence type="ECO:0000313" key="2">
    <source>
        <dbReference type="EMBL" id="QHW30946.1"/>
    </source>
</evidence>
<dbReference type="KEGG" id="prz:GZH47_08830"/>
<dbReference type="GO" id="GO:0016853">
    <property type="term" value="F:isomerase activity"/>
    <property type="evidence" value="ECO:0007669"/>
    <property type="project" value="UniProtKB-KW"/>
</dbReference>
<keyword evidence="3" id="KW-1185">Reference proteome</keyword>